<dbReference type="EMBL" id="VTPS01000009">
    <property type="protein sequence ID" value="TZE81947.1"/>
    <property type="molecule type" value="Genomic_DNA"/>
</dbReference>
<feature type="domain" description="Mur ligase C-terminal" evidence="15">
    <location>
        <begin position="330"/>
        <end position="457"/>
    </location>
</feature>
<comment type="PTM">
    <text evidence="12">Carboxylation is probably crucial for Mg(2+) binding and, consequently, for the gamma-phosphate positioning of ATP.</text>
</comment>
<organism evidence="17 18">
    <name type="scientific">Calorimonas adulescens</name>
    <dbReference type="NCBI Taxonomy" id="2606906"/>
    <lineage>
        <taxon>Bacteria</taxon>
        <taxon>Bacillati</taxon>
        <taxon>Bacillota</taxon>
        <taxon>Clostridia</taxon>
        <taxon>Thermoanaerobacterales</taxon>
        <taxon>Thermoanaerobacteraceae</taxon>
        <taxon>Calorimonas</taxon>
    </lineage>
</organism>
<evidence type="ECO:0000256" key="3">
    <source>
        <dbReference type="ARBA" id="ARBA00022490"/>
    </source>
</evidence>
<evidence type="ECO:0000256" key="8">
    <source>
        <dbReference type="ARBA" id="ARBA00022960"/>
    </source>
</evidence>
<feature type="binding site" evidence="12">
    <location>
        <position position="455"/>
    </location>
    <ligand>
        <name>meso-2,6-diaminopimelate</name>
        <dbReference type="ChEBI" id="CHEBI:57791"/>
    </ligand>
</feature>
<dbReference type="InterPro" id="IPR004101">
    <property type="entry name" value="Mur_ligase_C"/>
</dbReference>
<dbReference type="PANTHER" id="PTHR23135:SF4">
    <property type="entry name" value="UDP-N-ACETYLMURAMOYL-L-ALANYL-D-GLUTAMATE--2,6-DIAMINOPIMELATE LIGASE MURE HOMOLOG, CHLOROPLASTIC"/>
    <property type="match status" value="1"/>
</dbReference>
<dbReference type="GO" id="GO:0009252">
    <property type="term" value="P:peptidoglycan biosynthetic process"/>
    <property type="evidence" value="ECO:0007669"/>
    <property type="project" value="UniProtKB-UniRule"/>
</dbReference>
<dbReference type="Gene3D" id="3.90.190.20">
    <property type="entry name" value="Mur ligase, C-terminal domain"/>
    <property type="match status" value="1"/>
</dbReference>
<comment type="similarity">
    <text evidence="2 12">Belongs to the MurCDEF family. MurE subfamily.</text>
</comment>
<dbReference type="GO" id="GO:0005524">
    <property type="term" value="F:ATP binding"/>
    <property type="evidence" value="ECO:0007669"/>
    <property type="project" value="UniProtKB-UniRule"/>
</dbReference>
<dbReference type="RefSeq" id="WP_149545221.1">
    <property type="nucleotide sequence ID" value="NZ_VTPS01000009.1"/>
</dbReference>
<keyword evidence="4 12" id="KW-0436">Ligase</keyword>
<keyword evidence="8 12" id="KW-0133">Cell shape</keyword>
<dbReference type="InterPro" id="IPR035911">
    <property type="entry name" value="MurE/MurF_N"/>
</dbReference>
<dbReference type="AlphaFoldDB" id="A0A5D8QC28"/>
<dbReference type="Gene3D" id="3.40.1190.10">
    <property type="entry name" value="Mur-like, catalytic domain"/>
    <property type="match status" value="1"/>
</dbReference>
<keyword evidence="18" id="KW-1185">Reference proteome</keyword>
<feature type="domain" description="Mur ligase central" evidence="16">
    <location>
        <begin position="109"/>
        <end position="306"/>
    </location>
</feature>
<sequence>MLLSKMLDGLQYVGINNFRDMEIKRVMYDSRKVEDGDIFVCIKGFNTDGHMYIGQAIKKGAKAVVIDGNHEIRREDVPVIIVEDTRNALAYLSSKIYGFPSGNFCLIGVTGTNGKTTVTFLIKNILDYLGKKTGLIGTIKNIVGDEEIASEHTTPEAADLQKLFHDMTLKGIDYCVMEVSSHSLELKRVDYTDFNVGVLTNITQDHLDFHITMDNYVNAKAKLFERSSDYCILNADDKYIETIKSKCNHKAHICTYGIENGDIRVKINSLKIGQTNFDILIKGKRYNVNYRVPGRFSVYNAMAAFSTLYCLGFSPEDIVEGMENFNGVPGRFEVLNLPVGFKVVIDYAHTPDGLMNILNSINECEHSRIITVFGCGGNRDKTKRPLMGKIACELSDLVIITSDNPRNEDPMKIIDDIEAGILNKYNNYFKIENRKEAIKLALDMAKDNDIVLLAGKGHETYQILGDRTVPFDERLVVKDILGVK</sequence>
<dbReference type="InterPro" id="IPR018109">
    <property type="entry name" value="Folylpolyglutamate_synth_CS"/>
</dbReference>
<evidence type="ECO:0000256" key="5">
    <source>
        <dbReference type="ARBA" id="ARBA00022618"/>
    </source>
</evidence>
<comment type="pathway">
    <text evidence="1 12 13">Cell wall biogenesis; peptidoglycan biosynthesis.</text>
</comment>
<evidence type="ECO:0000256" key="12">
    <source>
        <dbReference type="HAMAP-Rule" id="MF_00208"/>
    </source>
</evidence>
<keyword evidence="9 12" id="KW-0573">Peptidoglycan synthesis</keyword>
<evidence type="ECO:0000259" key="16">
    <source>
        <dbReference type="Pfam" id="PF08245"/>
    </source>
</evidence>
<keyword evidence="12" id="KW-0460">Magnesium</keyword>
<evidence type="ECO:0000256" key="13">
    <source>
        <dbReference type="RuleBase" id="RU004135"/>
    </source>
</evidence>
<dbReference type="InterPro" id="IPR005761">
    <property type="entry name" value="UDP-N-AcMur-Glu-dNH2Pim_ligase"/>
</dbReference>
<dbReference type="NCBIfam" id="TIGR01085">
    <property type="entry name" value="murE"/>
    <property type="match status" value="1"/>
</dbReference>
<dbReference type="NCBIfam" id="NF001126">
    <property type="entry name" value="PRK00139.1-4"/>
    <property type="match status" value="1"/>
</dbReference>
<feature type="binding site" evidence="12">
    <location>
        <position position="188"/>
    </location>
    <ligand>
        <name>UDP-N-acetyl-alpha-D-muramoyl-L-alanyl-D-glutamate</name>
        <dbReference type="ChEBI" id="CHEBI:83900"/>
    </ligand>
</feature>
<protein>
    <recommendedName>
        <fullName evidence="12">UDP-N-acetylmuramoyl-L-alanyl-D-glutamate--2,6-diaminopimelate ligase</fullName>
        <ecNumber evidence="12">6.3.2.13</ecNumber>
    </recommendedName>
    <alternativeName>
        <fullName evidence="12">Meso-A2pm-adding enzyme</fullName>
    </alternativeName>
    <alternativeName>
        <fullName evidence="12">Meso-diaminopimelate-adding enzyme</fullName>
    </alternativeName>
    <alternativeName>
        <fullName evidence="12">UDP-MurNAc-L-Ala-D-Glu:meso-diaminopimelate ligase</fullName>
    </alternativeName>
    <alternativeName>
        <fullName evidence="12">UDP-MurNAc-tripeptide synthetase</fullName>
    </alternativeName>
    <alternativeName>
        <fullName evidence="12">UDP-N-acetylmuramyl-tripeptide synthetase</fullName>
    </alternativeName>
</protein>
<evidence type="ECO:0000256" key="10">
    <source>
        <dbReference type="ARBA" id="ARBA00023306"/>
    </source>
</evidence>
<gene>
    <name evidence="12" type="primary">murE</name>
    <name evidence="17" type="ORF">FWJ32_06840</name>
</gene>
<dbReference type="PANTHER" id="PTHR23135">
    <property type="entry name" value="MUR LIGASE FAMILY MEMBER"/>
    <property type="match status" value="1"/>
</dbReference>
<evidence type="ECO:0000313" key="17">
    <source>
        <dbReference type="EMBL" id="TZE81947.1"/>
    </source>
</evidence>
<dbReference type="GO" id="GO:0000287">
    <property type="term" value="F:magnesium ion binding"/>
    <property type="evidence" value="ECO:0007669"/>
    <property type="project" value="UniProtKB-UniRule"/>
</dbReference>
<dbReference type="UniPathway" id="UPA00219"/>
<comment type="subcellular location">
    <subcellularLocation>
        <location evidence="12 13">Cytoplasm</location>
    </subcellularLocation>
</comment>
<feature type="binding site" evidence="12">
    <location>
        <position position="379"/>
    </location>
    <ligand>
        <name>meso-2,6-diaminopimelate</name>
        <dbReference type="ChEBI" id="CHEBI:57791"/>
    </ligand>
</feature>
<dbReference type="GO" id="GO:0071555">
    <property type="term" value="P:cell wall organization"/>
    <property type="evidence" value="ECO:0007669"/>
    <property type="project" value="UniProtKB-KW"/>
</dbReference>
<evidence type="ECO:0000256" key="6">
    <source>
        <dbReference type="ARBA" id="ARBA00022741"/>
    </source>
</evidence>
<feature type="binding site" evidence="12">
    <location>
        <position position="30"/>
    </location>
    <ligand>
        <name>UDP-N-acetyl-alpha-D-muramoyl-L-alanyl-D-glutamate</name>
        <dbReference type="ChEBI" id="CHEBI:83900"/>
    </ligand>
</feature>
<dbReference type="GO" id="GO:0005737">
    <property type="term" value="C:cytoplasm"/>
    <property type="evidence" value="ECO:0007669"/>
    <property type="project" value="UniProtKB-SubCell"/>
</dbReference>
<dbReference type="Pfam" id="PF08245">
    <property type="entry name" value="Mur_ligase_M"/>
    <property type="match status" value="1"/>
</dbReference>
<feature type="modified residue" description="N6-carboxylysine" evidence="12">
    <location>
        <position position="220"/>
    </location>
</feature>
<feature type="binding site" evidence="12">
    <location>
        <begin position="111"/>
        <end position="117"/>
    </location>
    <ligand>
        <name>ATP</name>
        <dbReference type="ChEBI" id="CHEBI:30616"/>
    </ligand>
</feature>
<proteinExistence type="inferred from homology"/>
<comment type="caution">
    <text evidence="12">Lacks conserved residue(s) required for the propagation of feature annotation.</text>
</comment>
<dbReference type="HAMAP" id="MF_00208">
    <property type="entry name" value="MurE"/>
    <property type="match status" value="1"/>
</dbReference>
<dbReference type="EC" id="6.3.2.13" evidence="12"/>
<keyword evidence="5 12" id="KW-0132">Cell division</keyword>
<evidence type="ECO:0000259" key="14">
    <source>
        <dbReference type="Pfam" id="PF01225"/>
    </source>
</evidence>
<feature type="binding site" evidence="12">
    <location>
        <begin position="153"/>
        <end position="154"/>
    </location>
    <ligand>
        <name>UDP-N-acetyl-alpha-D-muramoyl-L-alanyl-D-glutamate</name>
        <dbReference type="ChEBI" id="CHEBI:83900"/>
    </ligand>
</feature>
<feature type="domain" description="Mur ligase N-terminal catalytic" evidence="14">
    <location>
        <begin position="22"/>
        <end position="95"/>
    </location>
</feature>
<dbReference type="InterPro" id="IPR036565">
    <property type="entry name" value="Mur-like_cat_sf"/>
</dbReference>
<dbReference type="InterPro" id="IPR036615">
    <property type="entry name" value="Mur_ligase_C_dom_sf"/>
</dbReference>
<dbReference type="GO" id="GO:0008360">
    <property type="term" value="P:regulation of cell shape"/>
    <property type="evidence" value="ECO:0007669"/>
    <property type="project" value="UniProtKB-KW"/>
</dbReference>
<evidence type="ECO:0000256" key="9">
    <source>
        <dbReference type="ARBA" id="ARBA00022984"/>
    </source>
</evidence>
<evidence type="ECO:0000256" key="7">
    <source>
        <dbReference type="ARBA" id="ARBA00022840"/>
    </source>
</evidence>
<dbReference type="NCBIfam" id="NF001124">
    <property type="entry name" value="PRK00139.1-2"/>
    <property type="match status" value="1"/>
</dbReference>
<feature type="short sequence motif" description="Meso-diaminopimelate recognition motif" evidence="12">
    <location>
        <begin position="403"/>
        <end position="406"/>
    </location>
</feature>
<dbReference type="GO" id="GO:0051301">
    <property type="term" value="P:cell division"/>
    <property type="evidence" value="ECO:0007669"/>
    <property type="project" value="UniProtKB-KW"/>
</dbReference>
<evidence type="ECO:0000259" key="15">
    <source>
        <dbReference type="Pfam" id="PF02875"/>
    </source>
</evidence>
<reference evidence="17 18" key="1">
    <citation type="submission" date="2019-08" db="EMBL/GenBank/DDBJ databases">
        <title>Calorimonas adulescens gen. nov., sp. nov., an anaerobic thermophilic bacterium from Sakhalin hot spring.</title>
        <authorList>
            <person name="Khomyakova M.A."/>
            <person name="Merkel A.Y."/>
            <person name="Novikov A."/>
            <person name="Bonch-Osmolovskaya E.A."/>
            <person name="Slobodkin A.I."/>
        </authorList>
    </citation>
    <scope>NUCLEOTIDE SEQUENCE [LARGE SCALE GENOMIC DNA]</scope>
    <source>
        <strain evidence="17 18">A05MB</strain>
    </source>
</reference>
<dbReference type="PROSITE" id="PS01011">
    <property type="entry name" value="FOLYLPOLYGLU_SYNT_1"/>
    <property type="match status" value="1"/>
</dbReference>
<dbReference type="SUPFAM" id="SSF63418">
    <property type="entry name" value="MurE/MurF N-terminal domain"/>
    <property type="match status" value="1"/>
</dbReference>
<dbReference type="Pfam" id="PF01225">
    <property type="entry name" value="Mur_ligase"/>
    <property type="match status" value="1"/>
</dbReference>
<feature type="binding site" evidence="12">
    <location>
        <position position="180"/>
    </location>
    <ligand>
        <name>UDP-N-acetyl-alpha-D-muramoyl-L-alanyl-D-glutamate</name>
        <dbReference type="ChEBI" id="CHEBI:83900"/>
    </ligand>
</feature>
<name>A0A5D8QC28_9THEO</name>
<dbReference type="GO" id="GO:0004326">
    <property type="term" value="F:tetrahydrofolylpolyglutamate synthase activity"/>
    <property type="evidence" value="ECO:0007669"/>
    <property type="project" value="InterPro"/>
</dbReference>
<evidence type="ECO:0000313" key="18">
    <source>
        <dbReference type="Proteomes" id="UP000322976"/>
    </source>
</evidence>
<comment type="catalytic activity">
    <reaction evidence="12">
        <text>UDP-N-acetyl-alpha-D-muramoyl-L-alanyl-D-glutamate + meso-2,6-diaminopimelate + ATP = UDP-N-acetyl-alpha-D-muramoyl-L-alanyl-gamma-D-glutamyl-meso-2,6-diaminopimelate + ADP + phosphate + H(+)</text>
        <dbReference type="Rhea" id="RHEA:23676"/>
        <dbReference type="ChEBI" id="CHEBI:15378"/>
        <dbReference type="ChEBI" id="CHEBI:30616"/>
        <dbReference type="ChEBI" id="CHEBI:43474"/>
        <dbReference type="ChEBI" id="CHEBI:57791"/>
        <dbReference type="ChEBI" id="CHEBI:83900"/>
        <dbReference type="ChEBI" id="CHEBI:83905"/>
        <dbReference type="ChEBI" id="CHEBI:456216"/>
        <dbReference type="EC" id="6.3.2.13"/>
    </reaction>
</comment>
<dbReference type="InterPro" id="IPR013221">
    <property type="entry name" value="Mur_ligase_cen"/>
</dbReference>
<keyword evidence="3 12" id="KW-0963">Cytoplasm</keyword>
<evidence type="ECO:0000256" key="2">
    <source>
        <dbReference type="ARBA" id="ARBA00005898"/>
    </source>
</evidence>
<evidence type="ECO:0000256" key="4">
    <source>
        <dbReference type="ARBA" id="ARBA00022598"/>
    </source>
</evidence>
<keyword evidence="11 12" id="KW-0961">Cell wall biogenesis/degradation</keyword>
<dbReference type="InterPro" id="IPR000713">
    <property type="entry name" value="Mur_ligase_N"/>
</dbReference>
<keyword evidence="10 12" id="KW-0131">Cell cycle</keyword>
<dbReference type="GO" id="GO:0008765">
    <property type="term" value="F:UDP-N-acetylmuramoylalanyl-D-glutamate-2,6-diaminopimelate ligase activity"/>
    <property type="evidence" value="ECO:0007669"/>
    <property type="project" value="UniProtKB-UniRule"/>
</dbReference>
<keyword evidence="7 12" id="KW-0067">ATP-binding</keyword>
<dbReference type="SUPFAM" id="SSF53244">
    <property type="entry name" value="MurD-like peptide ligases, peptide-binding domain"/>
    <property type="match status" value="1"/>
</dbReference>
<keyword evidence="6 12" id="KW-0547">Nucleotide-binding</keyword>
<comment type="caution">
    <text evidence="17">The sequence shown here is derived from an EMBL/GenBank/DDBJ whole genome shotgun (WGS) entry which is preliminary data.</text>
</comment>
<feature type="binding site" evidence="12">
    <location>
        <begin position="403"/>
        <end position="406"/>
    </location>
    <ligand>
        <name>meso-2,6-diaminopimelate</name>
        <dbReference type="ChEBI" id="CHEBI:57791"/>
    </ligand>
</feature>
<accession>A0A5D8QC28</accession>
<dbReference type="Gene3D" id="3.40.1390.10">
    <property type="entry name" value="MurE/MurF, N-terminal domain"/>
    <property type="match status" value="1"/>
</dbReference>
<dbReference type="SUPFAM" id="SSF53623">
    <property type="entry name" value="MurD-like peptide ligases, catalytic domain"/>
    <property type="match status" value="1"/>
</dbReference>
<evidence type="ECO:0000256" key="1">
    <source>
        <dbReference type="ARBA" id="ARBA00004752"/>
    </source>
</evidence>
<comment type="cofactor">
    <cofactor evidence="12">
        <name>Mg(2+)</name>
        <dbReference type="ChEBI" id="CHEBI:18420"/>
    </cofactor>
</comment>
<dbReference type="Proteomes" id="UP000322976">
    <property type="component" value="Unassembled WGS sequence"/>
</dbReference>
<dbReference type="Pfam" id="PF02875">
    <property type="entry name" value="Mur_ligase_C"/>
    <property type="match status" value="1"/>
</dbReference>
<comment type="function">
    <text evidence="12">Catalyzes the addition of meso-diaminopimelic acid to the nucleotide precursor UDP-N-acetylmuramoyl-L-alanyl-D-glutamate (UMAG) in the biosynthesis of bacterial cell-wall peptidoglycan.</text>
</comment>
<feature type="binding site" evidence="12">
    <location>
        <position position="459"/>
    </location>
    <ligand>
        <name>meso-2,6-diaminopimelate</name>
        <dbReference type="ChEBI" id="CHEBI:57791"/>
    </ligand>
</feature>
<evidence type="ECO:0000256" key="11">
    <source>
        <dbReference type="ARBA" id="ARBA00023316"/>
    </source>
</evidence>